<gene>
    <name evidence="6" type="ORF">CwatDRAFT_3050</name>
</gene>
<evidence type="ECO:0000313" key="6">
    <source>
        <dbReference type="EMBL" id="EAM49111.1"/>
    </source>
</evidence>
<keyword evidence="4" id="KW-0325">Glycoprotein</keyword>
<dbReference type="PANTHER" id="PTHR37494:SF1">
    <property type="entry name" value="STAPHYLOCOCCUS AUREUS SURFACE PROTEIN A"/>
    <property type="match status" value="1"/>
</dbReference>
<evidence type="ECO:0000256" key="4">
    <source>
        <dbReference type="ARBA" id="ARBA00023180"/>
    </source>
</evidence>
<keyword evidence="2" id="KW-0677">Repeat</keyword>
<dbReference type="InterPro" id="IPR003644">
    <property type="entry name" value="Calx_beta"/>
</dbReference>
<evidence type="ECO:0000256" key="2">
    <source>
        <dbReference type="ARBA" id="ARBA00022737"/>
    </source>
</evidence>
<dbReference type="SUPFAM" id="SSF69318">
    <property type="entry name" value="Integrin alpha N-terminal domain"/>
    <property type="match status" value="1"/>
</dbReference>
<dbReference type="InterPro" id="IPR002126">
    <property type="entry name" value="Cadherin-like_dom"/>
</dbReference>
<dbReference type="GO" id="GO:0016020">
    <property type="term" value="C:membrane"/>
    <property type="evidence" value="ECO:0007669"/>
    <property type="project" value="InterPro"/>
</dbReference>
<dbReference type="CDD" id="cd11304">
    <property type="entry name" value="Cadherin_repeat"/>
    <property type="match status" value="1"/>
</dbReference>
<keyword evidence="1" id="KW-0732">Signal</keyword>
<dbReference type="GO" id="GO:0007229">
    <property type="term" value="P:integrin-mediated signaling pathway"/>
    <property type="evidence" value="ECO:0007669"/>
    <property type="project" value="UniProtKB-KW"/>
</dbReference>
<keyword evidence="7" id="KW-1185">Reference proteome</keyword>
<dbReference type="KEGG" id="cwa:CwatDRAFT_3050"/>
<keyword evidence="3" id="KW-0106">Calcium</keyword>
<dbReference type="InterPro" id="IPR015919">
    <property type="entry name" value="Cadherin-like_sf"/>
</dbReference>
<dbReference type="SUPFAM" id="SSF141072">
    <property type="entry name" value="CalX-like"/>
    <property type="match status" value="3"/>
</dbReference>
<dbReference type="Pfam" id="PF01839">
    <property type="entry name" value="FG-GAP"/>
    <property type="match status" value="1"/>
</dbReference>
<dbReference type="InterPro" id="IPR028994">
    <property type="entry name" value="Integrin_alpha_N"/>
</dbReference>
<comment type="caution">
    <text evidence="6">The sequence shown here is derived from an EMBL/GenBank/DDBJ whole genome shotgun (WGS) entry which is preliminary data.</text>
</comment>
<dbReference type="InterPro" id="IPR013519">
    <property type="entry name" value="Int_alpha_beta-p"/>
</dbReference>
<accession>Q4BYZ3</accession>
<dbReference type="PROSITE" id="PS50268">
    <property type="entry name" value="CADHERIN_2"/>
    <property type="match status" value="1"/>
</dbReference>
<dbReference type="SMART" id="SM00191">
    <property type="entry name" value="Int_alpha"/>
    <property type="match status" value="1"/>
</dbReference>
<dbReference type="InterPro" id="IPR038081">
    <property type="entry name" value="CalX-like_sf"/>
</dbReference>
<dbReference type="EMBL" id="AADV02000090">
    <property type="protein sequence ID" value="EAM49111.1"/>
    <property type="molecule type" value="Genomic_DNA"/>
</dbReference>
<reference evidence="6" key="1">
    <citation type="submission" date="2004-02" db="EMBL/GenBank/DDBJ databases">
        <authorList>
            <consortium name="DOE Joint Genome Institute"/>
        </authorList>
    </citation>
    <scope>NUCLEOTIDE SEQUENCE [LARGE SCALE GENOMIC DNA]</scope>
    <source>
        <strain evidence="6">WH 8501</strain>
    </source>
</reference>
<dbReference type="GO" id="GO:0007156">
    <property type="term" value="P:homophilic cell adhesion via plasma membrane adhesion molecules"/>
    <property type="evidence" value="ECO:0007669"/>
    <property type="project" value="InterPro"/>
</dbReference>
<name>Q4BYZ3_CROWT</name>
<feature type="domain" description="Cadherin" evidence="5">
    <location>
        <begin position="357"/>
        <end position="460"/>
    </location>
</feature>
<dbReference type="Pfam" id="PF00028">
    <property type="entry name" value="Cadherin"/>
    <property type="match status" value="1"/>
</dbReference>
<dbReference type="SUPFAM" id="SSF49313">
    <property type="entry name" value="Cadherin-like"/>
    <property type="match status" value="1"/>
</dbReference>
<dbReference type="InterPro" id="IPR013517">
    <property type="entry name" value="FG-GAP"/>
</dbReference>
<dbReference type="PANTHER" id="PTHR37494">
    <property type="entry name" value="HEMAGGLUTININ"/>
    <property type="match status" value="1"/>
</dbReference>
<evidence type="ECO:0000256" key="3">
    <source>
        <dbReference type="ARBA" id="ARBA00022837"/>
    </source>
</evidence>
<organism evidence="6 7">
    <name type="scientific">Crocosphaera watsonii WH 8501</name>
    <dbReference type="NCBI Taxonomy" id="165597"/>
    <lineage>
        <taxon>Bacteria</taxon>
        <taxon>Bacillati</taxon>
        <taxon>Cyanobacteriota</taxon>
        <taxon>Cyanophyceae</taxon>
        <taxon>Oscillatoriophycideae</taxon>
        <taxon>Chroococcales</taxon>
        <taxon>Aphanothecaceae</taxon>
        <taxon>Crocosphaera</taxon>
    </lineage>
</organism>
<dbReference type="Gene3D" id="2.60.40.2030">
    <property type="match status" value="3"/>
</dbReference>
<dbReference type="Proteomes" id="UP000003922">
    <property type="component" value="Unassembled WGS sequence"/>
</dbReference>
<proteinExistence type="predicted"/>
<evidence type="ECO:0000259" key="5">
    <source>
        <dbReference type="PROSITE" id="PS50268"/>
    </source>
</evidence>
<reference evidence="6" key="2">
    <citation type="submission" date="2005-06" db="EMBL/GenBank/DDBJ databases">
        <title>Sequencing of the draft genome and assembly of Crocosphaera watsonii WH 8501.</title>
        <authorList>
            <consortium name="US DOE Joint Genome Institute (JGI-PGF)"/>
            <person name="Copeland A."/>
            <person name="Lucas S."/>
            <person name="Lapidus A."/>
            <person name="Barry K."/>
            <person name="Detter C."/>
            <person name="Glavina T."/>
            <person name="Hammon N."/>
            <person name="Israni S."/>
            <person name="Pitluck S."/>
            <person name="Richardson P."/>
        </authorList>
    </citation>
    <scope>NUCLEOTIDE SEQUENCE [LARGE SCALE GENOMIC DNA]</scope>
    <source>
        <strain evidence="6">WH 8501</strain>
    </source>
</reference>
<dbReference type="GO" id="GO:0005509">
    <property type="term" value="F:calcium ion binding"/>
    <property type="evidence" value="ECO:0007669"/>
    <property type="project" value="InterPro"/>
</dbReference>
<reference evidence="6" key="3">
    <citation type="submission" date="2016-12" db="EMBL/GenBank/DDBJ databases">
        <title>Annotation of the draft genome assembly of Crocosphaera watsonii WH 8501.</title>
        <authorList>
            <consortium name="US DOE Joint Genome Institute (JGI-ORNL)"/>
            <person name="Larimer F."/>
            <person name="Land M."/>
        </authorList>
    </citation>
    <scope>NUCLEOTIDE SEQUENCE</scope>
    <source>
        <strain evidence="6">WH 8501</strain>
    </source>
</reference>
<dbReference type="Pfam" id="PF03160">
    <property type="entry name" value="Calx-beta"/>
    <property type="match status" value="3"/>
</dbReference>
<evidence type="ECO:0000313" key="7">
    <source>
        <dbReference type="Proteomes" id="UP000003922"/>
    </source>
</evidence>
<dbReference type="SMART" id="SM00237">
    <property type="entry name" value="Calx_beta"/>
    <property type="match status" value="2"/>
</dbReference>
<dbReference type="Gene3D" id="2.60.40.60">
    <property type="entry name" value="Cadherins"/>
    <property type="match status" value="1"/>
</dbReference>
<keyword evidence="6" id="KW-0401">Integrin</keyword>
<protein>
    <submittedName>
        <fullName evidence="6">Integrins alpha chain:Cadherin:Na-Ca exchanger/integrin-beta4</fullName>
    </submittedName>
</protein>
<dbReference type="AlphaFoldDB" id="Q4BYZ3"/>
<evidence type="ECO:0000256" key="1">
    <source>
        <dbReference type="ARBA" id="ARBA00022729"/>
    </source>
</evidence>
<sequence>MEVNGDKIVENDETFFLNLSNLQTNSSNVTLGDNQGIGTINNDDDATIDIEDVTITEGDKGTTNFVFTVSLSNLVDEVVTVDYTTADVTATVADNDYVPIPTTTLTFNPEETTKEIIVEVTGDKIVENDETFFLNLSNLQTNSSNVTLEDNQGVGTIENDDEAKISIEDVTITEGDNGITNFVFTVSLSNLVDEVVTVDYATADGTATVADNDYVPIPTTTLTFNPNQTTQQITVEVTGDNIVEDNETFFRNLSNLQTNSSNVTLEDNQGVGTISNDDNDENNSAPTEISLINGFVLNGIDQYDFSGRSVSSAGDVNGDGFSDILIGTYHADPNGNSRAGESYVVFGRSNFVAVVELSNLNTANVDENSANGTVIAQLNTSDPDAGDTHTYNLLDDAGGRFAINENNHLIVANGSLLDFETDNSHTIEVQTTDSGGMSFSQFLTIDLKNSQEIGNDQPSSISLINGFGFVLNGIDAGDRSGYSGVIRWARKLVPSISV</sequence>